<feature type="region of interest" description="Disordered" evidence="1">
    <location>
        <begin position="83"/>
        <end position="109"/>
    </location>
</feature>
<organism evidence="2 3">
    <name type="scientific">Steinernema glaseri</name>
    <dbReference type="NCBI Taxonomy" id="37863"/>
    <lineage>
        <taxon>Eukaryota</taxon>
        <taxon>Metazoa</taxon>
        <taxon>Ecdysozoa</taxon>
        <taxon>Nematoda</taxon>
        <taxon>Chromadorea</taxon>
        <taxon>Rhabditida</taxon>
        <taxon>Tylenchina</taxon>
        <taxon>Panagrolaimomorpha</taxon>
        <taxon>Strongyloidoidea</taxon>
        <taxon>Steinernematidae</taxon>
        <taxon>Steinernema</taxon>
    </lineage>
</organism>
<sequence length="109" mass="11623">GTFRAAAERSHEATGAAFKYVLVDVFFSGPGEGARVIVAQHEQRRVVHSRPGALREDQVREGGEVVALGLVLRSVKGLQGIEDDGGSSVGAMVHGQHEGREAEHVPKTR</sequence>
<evidence type="ECO:0000313" key="3">
    <source>
        <dbReference type="WBParaSite" id="L893_g13695.t1"/>
    </source>
</evidence>
<proteinExistence type="predicted"/>
<protein>
    <submittedName>
        <fullName evidence="3">Integron gene cassette protein</fullName>
    </submittedName>
</protein>
<keyword evidence="2" id="KW-1185">Reference proteome</keyword>
<evidence type="ECO:0000256" key="1">
    <source>
        <dbReference type="SAM" id="MobiDB-lite"/>
    </source>
</evidence>
<dbReference type="Proteomes" id="UP000095287">
    <property type="component" value="Unplaced"/>
</dbReference>
<name>A0A1I7Y841_9BILA</name>
<evidence type="ECO:0000313" key="2">
    <source>
        <dbReference type="Proteomes" id="UP000095287"/>
    </source>
</evidence>
<accession>A0A1I7Y841</accession>
<dbReference type="AlphaFoldDB" id="A0A1I7Y841"/>
<feature type="compositionally biased region" description="Basic and acidic residues" evidence="1">
    <location>
        <begin position="95"/>
        <end position="109"/>
    </location>
</feature>
<dbReference type="WBParaSite" id="L893_g13695.t1">
    <property type="protein sequence ID" value="L893_g13695.t1"/>
    <property type="gene ID" value="L893_g13695"/>
</dbReference>
<reference evidence="3" key="1">
    <citation type="submission" date="2016-11" db="UniProtKB">
        <authorList>
            <consortium name="WormBaseParasite"/>
        </authorList>
    </citation>
    <scope>IDENTIFICATION</scope>
</reference>